<dbReference type="PANTHER" id="PTHR21481">
    <property type="entry name" value="PROTEIN CLEC16A"/>
    <property type="match status" value="1"/>
</dbReference>
<reference evidence="3" key="1">
    <citation type="submission" date="2021-02" db="EMBL/GenBank/DDBJ databases">
        <authorList>
            <person name="Dougan E. K."/>
            <person name="Rhodes N."/>
            <person name="Thang M."/>
            <person name="Chan C."/>
        </authorList>
    </citation>
    <scope>NUCLEOTIDE SEQUENCE</scope>
</reference>
<dbReference type="GO" id="GO:0006914">
    <property type="term" value="P:autophagy"/>
    <property type="evidence" value="ECO:0007669"/>
    <property type="project" value="UniProtKB-KW"/>
</dbReference>
<dbReference type="EMBL" id="CAJNNV010010189">
    <property type="protein sequence ID" value="CAE8598337.1"/>
    <property type="molecule type" value="Genomic_DNA"/>
</dbReference>
<dbReference type="GO" id="GO:0016197">
    <property type="term" value="P:endosomal transport"/>
    <property type="evidence" value="ECO:0007669"/>
    <property type="project" value="TreeGrafter"/>
</dbReference>
<dbReference type="InterPro" id="IPR019155">
    <property type="entry name" value="CLEC16A/TT9_N"/>
</dbReference>
<accession>A0A813EIP5</accession>
<comment type="caution">
    <text evidence="3">The sequence shown here is derived from an EMBL/GenBank/DDBJ whole genome shotgun (WGS) entry which is preliminary data.</text>
</comment>
<keyword evidence="1" id="KW-0072">Autophagy</keyword>
<dbReference type="OrthoDB" id="431878at2759"/>
<keyword evidence="4" id="KW-1185">Reference proteome</keyword>
<dbReference type="GO" id="GO:1901096">
    <property type="term" value="P:regulation of autophagosome maturation"/>
    <property type="evidence" value="ECO:0007669"/>
    <property type="project" value="TreeGrafter"/>
</dbReference>
<evidence type="ECO:0000313" key="3">
    <source>
        <dbReference type="EMBL" id="CAE8598337.1"/>
    </source>
</evidence>
<dbReference type="Proteomes" id="UP000654075">
    <property type="component" value="Unassembled WGS sequence"/>
</dbReference>
<protein>
    <recommendedName>
        <fullName evidence="2">FPL domain-containing protein</fullName>
    </recommendedName>
</protein>
<sequence length="842" mass="92831">MEYTIQELDGMCGRLDHLAEELHRLGFASGTKGTALAEEKLVAEAIVLIQRIGESLAWAYGQHHRPDLGEQFAQPFVDRRLRDRLRDLLGAPHPNLQAQVLQTIHILLQATPVESTLFCIITSGYYLNQVVSACFDFKSHEDLLPLWMTVVKDIAVMINSDNMMLFYDPSSPRPFPIFTEAILYYHHPVSQVRTHVQATSLEVFLKLKDEDDFTSALFQLVLAESAVLFTHVCCLLRDFWRMADDAVRSGARRDVRNALHIQNDILMYLNDVFMCEIPELSSLLQDKLLRFAVLPVLMGSALRMQQQAVPSQETAWYLLCDLMATLRSPHVLGALAAALLRPHVPEEVLQLVGTPPPRTPTAFFTIQAAWGGLAKPGPMDLQDLSSDEALYASPPVTVMGLFQARIARTVVRNQLLDVLVDRLSNLGPSAQGSSSCVIAALELLLQALRASREPLDGSVAERLSGAVCDCLSKHNQLPWAVCLGALRALRELIAATDLPPGRSRLMLSPKVREKVLTPLADELLQDLAAQRQQGWGSQEFWLQEFQGQWLNVATDLSELPDAYQLGQTLVRHNLPEPGVETELPGAPAVGRARSLRVLLAVHRLALWLAASCSSKPSVEMPGLDEAEKDESMRFQPGVPVHVGKMNRVKCHAKGPSPGLEQEAVYLLPTQCTLLLVRPDDQKPFWAVPVVAEPLRLVRLAPGDENAGYMLPNTGPENDDLRLLRLEVSNPRSFSLRTAAPSPGWDGPLAGGSVGHDIPLPAPGSAELLPSSLQSLASYASLSSLEVPVCKSEAPVQLALSFSDERRRRVAWKVVAQARHQVCQRLSQGVEAFLIEIHRGLPL</sequence>
<gene>
    <name evidence="3" type="ORF">PGLA1383_LOCUS16747</name>
</gene>
<dbReference type="PANTHER" id="PTHR21481:SF0">
    <property type="entry name" value="PROTEIN CLEC16A"/>
    <property type="match status" value="1"/>
</dbReference>
<dbReference type="GO" id="GO:0007034">
    <property type="term" value="P:vacuolar transport"/>
    <property type="evidence" value="ECO:0007669"/>
    <property type="project" value="TreeGrafter"/>
</dbReference>
<feature type="domain" description="FPL" evidence="2">
    <location>
        <begin position="70"/>
        <end position="203"/>
    </location>
</feature>
<organism evidence="3 4">
    <name type="scientific">Polarella glacialis</name>
    <name type="common">Dinoflagellate</name>
    <dbReference type="NCBI Taxonomy" id="89957"/>
    <lineage>
        <taxon>Eukaryota</taxon>
        <taxon>Sar</taxon>
        <taxon>Alveolata</taxon>
        <taxon>Dinophyceae</taxon>
        <taxon>Suessiales</taxon>
        <taxon>Suessiaceae</taxon>
        <taxon>Polarella</taxon>
    </lineage>
</organism>
<proteinExistence type="predicted"/>
<dbReference type="GO" id="GO:0005794">
    <property type="term" value="C:Golgi apparatus"/>
    <property type="evidence" value="ECO:0007669"/>
    <property type="project" value="TreeGrafter"/>
</dbReference>
<evidence type="ECO:0000259" key="2">
    <source>
        <dbReference type="Pfam" id="PF09758"/>
    </source>
</evidence>
<dbReference type="Pfam" id="PF09758">
    <property type="entry name" value="FPL"/>
    <property type="match status" value="1"/>
</dbReference>
<dbReference type="InterPro" id="IPR039272">
    <property type="entry name" value="CLEC16A/TT9"/>
</dbReference>
<evidence type="ECO:0000313" key="4">
    <source>
        <dbReference type="Proteomes" id="UP000654075"/>
    </source>
</evidence>
<evidence type="ECO:0000256" key="1">
    <source>
        <dbReference type="ARBA" id="ARBA00023006"/>
    </source>
</evidence>
<dbReference type="AlphaFoldDB" id="A0A813EIP5"/>
<name>A0A813EIP5_POLGL</name>
<dbReference type="GO" id="GO:0005770">
    <property type="term" value="C:late endosome"/>
    <property type="evidence" value="ECO:0007669"/>
    <property type="project" value="TreeGrafter"/>
</dbReference>